<feature type="binding site" evidence="18">
    <location>
        <position position="504"/>
    </location>
    <ligand>
        <name>Mg(2+)</name>
        <dbReference type="ChEBI" id="CHEBI:18420"/>
    </ligand>
</feature>
<evidence type="ECO:0000256" key="11">
    <source>
        <dbReference type="ARBA" id="ARBA00022842"/>
    </source>
</evidence>
<evidence type="ECO:0000256" key="3">
    <source>
        <dbReference type="ARBA" id="ARBA00001946"/>
    </source>
</evidence>
<dbReference type="Pfam" id="PF09298">
    <property type="entry name" value="FAA_hydrolase_N"/>
    <property type="match status" value="1"/>
</dbReference>
<evidence type="ECO:0000256" key="18">
    <source>
        <dbReference type="PIRSR" id="PIRSR605959-3"/>
    </source>
</evidence>
<feature type="binding site" evidence="18">
    <location>
        <position position="471"/>
    </location>
    <ligand>
        <name>Ca(2+)</name>
        <dbReference type="ChEBI" id="CHEBI:29108"/>
    </ligand>
</feature>
<feature type="domain" description="Fumarylacetoacetase-like C-terminal" evidence="20">
    <location>
        <begin position="423"/>
        <end position="682"/>
    </location>
</feature>
<dbReference type="SUPFAM" id="SSF63433">
    <property type="entry name" value="Fumarylacetoacetate hydrolase, FAH, N-terminal domain"/>
    <property type="match status" value="1"/>
</dbReference>
<dbReference type="SUPFAM" id="SSF56529">
    <property type="entry name" value="FAH"/>
    <property type="match status" value="1"/>
</dbReference>
<feature type="binding site" evidence="18">
    <location>
        <position position="469"/>
    </location>
    <ligand>
        <name>Ca(2+)</name>
        <dbReference type="ChEBI" id="CHEBI:29108"/>
    </ligand>
</feature>
<evidence type="ECO:0000256" key="10">
    <source>
        <dbReference type="ARBA" id="ARBA00022837"/>
    </source>
</evidence>
<dbReference type="InterPro" id="IPR015377">
    <property type="entry name" value="Fumarylacetoacetase_N"/>
</dbReference>
<evidence type="ECO:0000256" key="8">
    <source>
        <dbReference type="ARBA" id="ARBA00022723"/>
    </source>
</evidence>
<protein>
    <recommendedName>
        <fullName evidence="7">Fumarylacetoacetase</fullName>
        <ecNumber evidence="6">3.7.1.2</ecNumber>
    </recommendedName>
    <alternativeName>
        <fullName evidence="14">Beta-diketonase</fullName>
    </alternativeName>
    <alternativeName>
        <fullName evidence="15">Fumarylacetoacetate hydrolase</fullName>
    </alternativeName>
</protein>
<dbReference type="PRINTS" id="PR01217">
    <property type="entry name" value="PRICHEXTENSN"/>
</dbReference>
<accession>A0AAE9CVH8</accession>
<dbReference type="InterPro" id="IPR005959">
    <property type="entry name" value="Fumarylacetoacetase"/>
</dbReference>
<feature type="active site" description="Proton acceptor" evidence="16">
    <location>
        <position position="403"/>
    </location>
</feature>
<organism evidence="23 24">
    <name type="scientific">Caenorhabditis briggsae</name>
    <dbReference type="NCBI Taxonomy" id="6238"/>
    <lineage>
        <taxon>Eukaryota</taxon>
        <taxon>Metazoa</taxon>
        <taxon>Ecdysozoa</taxon>
        <taxon>Nematoda</taxon>
        <taxon>Chromadorea</taxon>
        <taxon>Rhabditida</taxon>
        <taxon>Rhabditina</taxon>
        <taxon>Rhabditomorpha</taxon>
        <taxon>Rhabditoidea</taxon>
        <taxon>Rhabditidae</taxon>
        <taxon>Peloderinae</taxon>
        <taxon>Caenorhabditis</taxon>
    </lineage>
</organism>
<evidence type="ECO:0000256" key="6">
    <source>
        <dbReference type="ARBA" id="ARBA00012094"/>
    </source>
</evidence>
<dbReference type="GO" id="GO:0004334">
    <property type="term" value="F:fumarylacetoacetase activity"/>
    <property type="evidence" value="ECO:0007669"/>
    <property type="project" value="UniProtKB-EC"/>
</dbReference>
<keyword evidence="10 18" id="KW-0106">Calcium</keyword>
<evidence type="ECO:0000259" key="21">
    <source>
        <dbReference type="Pfam" id="PF04155"/>
    </source>
</evidence>
<feature type="chain" id="PRO_5042187081" description="Fumarylacetoacetase" evidence="19">
    <location>
        <begin position="19"/>
        <end position="687"/>
    </location>
</feature>
<evidence type="ECO:0000256" key="17">
    <source>
        <dbReference type="PIRSR" id="PIRSR605959-2"/>
    </source>
</evidence>
<dbReference type="InterPro" id="IPR011234">
    <property type="entry name" value="Fumarylacetoacetase-like_C"/>
</dbReference>
<evidence type="ECO:0000256" key="14">
    <source>
        <dbReference type="ARBA" id="ARBA00030270"/>
    </source>
</evidence>
<dbReference type="PANTHER" id="PTHR43069:SF2">
    <property type="entry name" value="FUMARYLACETOACETASE"/>
    <property type="match status" value="1"/>
</dbReference>
<dbReference type="FunFam" id="2.30.30.230:FF:000001">
    <property type="entry name" value="Fumarylacetoacetase"/>
    <property type="match status" value="1"/>
</dbReference>
<keyword evidence="13" id="KW-0585">Phenylalanine catabolism</keyword>
<dbReference type="Pfam" id="PF01557">
    <property type="entry name" value="FAA_hydrolase"/>
    <property type="match status" value="1"/>
</dbReference>
<keyword evidence="12" id="KW-0828">Tyrosine catabolism</keyword>
<comment type="pathway">
    <text evidence="4">Amino-acid degradation; L-phenylalanine degradation; acetoacetate and fumarate from L-phenylalanine: step 6/6.</text>
</comment>
<dbReference type="GO" id="GO:0046872">
    <property type="term" value="F:metal ion binding"/>
    <property type="evidence" value="ECO:0007669"/>
    <property type="project" value="UniProtKB-KW"/>
</dbReference>
<evidence type="ECO:0000256" key="5">
    <source>
        <dbReference type="ARBA" id="ARBA00010211"/>
    </source>
</evidence>
<name>A0AAE9CVH8_CAEBR</name>
<feature type="domain" description="Fumarylacetoacetase N-terminal" evidence="22">
    <location>
        <begin position="285"/>
        <end position="388"/>
    </location>
</feature>
<gene>
    <name evidence="23" type="ORF">L3Y34_012189</name>
</gene>
<dbReference type="Proteomes" id="UP000827892">
    <property type="component" value="Chromosome X"/>
</dbReference>
<dbReference type="GO" id="GO:0006572">
    <property type="term" value="P:L-tyrosine catabolic process"/>
    <property type="evidence" value="ECO:0007669"/>
    <property type="project" value="UniProtKB-KW"/>
</dbReference>
<evidence type="ECO:0000256" key="13">
    <source>
        <dbReference type="ARBA" id="ARBA00023232"/>
    </source>
</evidence>
<evidence type="ECO:0000313" key="24">
    <source>
        <dbReference type="Proteomes" id="UP000827892"/>
    </source>
</evidence>
<dbReference type="GO" id="GO:0006559">
    <property type="term" value="P:L-phenylalanine catabolic process"/>
    <property type="evidence" value="ECO:0007669"/>
    <property type="project" value="UniProtKB-KW"/>
</dbReference>
<comment type="cofactor">
    <cofactor evidence="2 18">
        <name>Ca(2+)</name>
        <dbReference type="ChEBI" id="CHEBI:29108"/>
    </cofactor>
</comment>
<keyword evidence="11 18" id="KW-0460">Magnesium</keyword>
<comment type="similarity">
    <text evidence="5">Belongs to the FAH family.</text>
</comment>
<feature type="binding site" evidence="18">
    <location>
        <position position="504"/>
    </location>
    <ligand>
        <name>Ca(2+)</name>
        <dbReference type="ChEBI" id="CHEBI:29108"/>
    </ligand>
</feature>
<feature type="signal peptide" evidence="19">
    <location>
        <begin position="1"/>
        <end position="18"/>
    </location>
</feature>
<evidence type="ECO:0000256" key="4">
    <source>
        <dbReference type="ARBA" id="ARBA00004782"/>
    </source>
</evidence>
<evidence type="ECO:0000313" key="23">
    <source>
        <dbReference type="EMBL" id="ULT82771.1"/>
    </source>
</evidence>
<feature type="binding site" evidence="17">
    <location>
        <position position="398"/>
    </location>
    <ligand>
        <name>substrate</name>
    </ligand>
</feature>
<dbReference type="Pfam" id="PF04155">
    <property type="entry name" value="Ground-like"/>
    <property type="match status" value="1"/>
</dbReference>
<evidence type="ECO:0000256" key="12">
    <source>
        <dbReference type="ARBA" id="ARBA00022878"/>
    </source>
</evidence>
<dbReference type="FunFam" id="3.90.850.10:FF:000004">
    <property type="entry name" value="Fumarylacetoacetase"/>
    <property type="match status" value="1"/>
</dbReference>
<proteinExistence type="inferred from homology"/>
<keyword evidence="9" id="KW-0378">Hydrolase</keyword>
<feature type="binding site" evidence="18">
    <location>
        <position position="528"/>
    </location>
    <ligand>
        <name>Mg(2+)</name>
        <dbReference type="ChEBI" id="CHEBI:18420"/>
    </ligand>
</feature>
<evidence type="ECO:0000256" key="15">
    <source>
        <dbReference type="ARBA" id="ARBA00031740"/>
    </source>
</evidence>
<dbReference type="InterPro" id="IPR036663">
    <property type="entry name" value="Fumarylacetoacetase_C_sf"/>
</dbReference>
<evidence type="ECO:0000256" key="9">
    <source>
        <dbReference type="ARBA" id="ARBA00022801"/>
    </source>
</evidence>
<feature type="binding site" evidence="17">
    <location>
        <position position="511"/>
    </location>
    <ligand>
        <name>substrate</name>
    </ligand>
</feature>
<comment type="cofactor">
    <cofactor evidence="3 18">
        <name>Mg(2+)</name>
        <dbReference type="ChEBI" id="CHEBI:18420"/>
    </cofactor>
</comment>
<keyword evidence="19" id="KW-0732">Signal</keyword>
<evidence type="ECO:0000256" key="19">
    <source>
        <dbReference type="SAM" id="SignalP"/>
    </source>
</evidence>
<feature type="binding site" evidence="17">
    <location>
        <position position="515"/>
    </location>
    <ligand>
        <name>substrate</name>
    </ligand>
</feature>
<feature type="binding site" evidence="17">
    <location>
        <position position="412"/>
    </location>
    <ligand>
        <name>substrate</name>
    </ligand>
</feature>
<feature type="binding site" evidence="18">
    <location>
        <position position="524"/>
    </location>
    <ligand>
        <name>Mg(2+)</name>
        <dbReference type="ChEBI" id="CHEBI:18420"/>
    </ligand>
</feature>
<comment type="catalytic activity">
    <reaction evidence="1">
        <text>4-fumarylacetoacetate + H2O = acetoacetate + fumarate + H(+)</text>
        <dbReference type="Rhea" id="RHEA:10244"/>
        <dbReference type="ChEBI" id="CHEBI:13705"/>
        <dbReference type="ChEBI" id="CHEBI:15377"/>
        <dbReference type="ChEBI" id="CHEBI:15378"/>
        <dbReference type="ChEBI" id="CHEBI:18034"/>
        <dbReference type="ChEBI" id="CHEBI:29806"/>
        <dbReference type="EC" id="3.7.1.2"/>
    </reaction>
</comment>
<reference evidence="23 24" key="1">
    <citation type="submission" date="2022-05" db="EMBL/GenBank/DDBJ databases">
        <title>Chromosome-level reference genomes for two strains of Caenorhabditis briggsae: an improved platform for comparative genomics.</title>
        <authorList>
            <person name="Stevens L."/>
            <person name="Andersen E.C."/>
        </authorList>
    </citation>
    <scope>NUCLEOTIDE SEQUENCE [LARGE SCALE GENOMIC DNA]</scope>
    <source>
        <strain evidence="23">QX1410_ONT</strain>
        <tissue evidence="23">Whole-organism</tissue>
    </source>
</reference>
<evidence type="ECO:0000256" key="1">
    <source>
        <dbReference type="ARBA" id="ARBA00000353"/>
    </source>
</evidence>
<keyword evidence="8 18" id="KW-0479">Metal-binding</keyword>
<dbReference type="NCBIfam" id="TIGR01266">
    <property type="entry name" value="fum_ac_acetase"/>
    <property type="match status" value="1"/>
</dbReference>
<dbReference type="Gene3D" id="3.90.850.10">
    <property type="entry name" value="Fumarylacetoacetase-like, C-terminal domain"/>
    <property type="match status" value="1"/>
</dbReference>
<evidence type="ECO:0000256" key="2">
    <source>
        <dbReference type="ARBA" id="ARBA00001913"/>
    </source>
</evidence>
<feature type="binding site" evidence="18">
    <location>
        <position position="396"/>
    </location>
    <ligand>
        <name>Ca(2+)</name>
        <dbReference type="ChEBI" id="CHEBI:29108"/>
    </ligand>
</feature>
<feature type="binding site" evidence="17">
    <location>
        <position position="621"/>
    </location>
    <ligand>
        <name>substrate</name>
    </ligand>
</feature>
<evidence type="ECO:0000256" key="16">
    <source>
        <dbReference type="PIRSR" id="PIRSR605959-1"/>
    </source>
</evidence>
<dbReference type="Gene3D" id="2.30.30.230">
    <property type="entry name" value="Fumarylacetoacetase, N-terminal domain"/>
    <property type="match status" value="1"/>
</dbReference>
<dbReference type="InterPro" id="IPR007284">
    <property type="entry name" value="Ground-like_dom"/>
</dbReference>
<dbReference type="PANTHER" id="PTHR43069">
    <property type="entry name" value="FUMARYLACETOACETASE"/>
    <property type="match status" value="1"/>
</dbReference>
<dbReference type="AlphaFoldDB" id="A0AAE9CVH8"/>
<evidence type="ECO:0000256" key="7">
    <source>
        <dbReference type="ARBA" id="ARBA00014741"/>
    </source>
</evidence>
<dbReference type="EMBL" id="CP090896">
    <property type="protein sequence ID" value="ULT82771.1"/>
    <property type="molecule type" value="Genomic_DNA"/>
</dbReference>
<evidence type="ECO:0000259" key="20">
    <source>
        <dbReference type="Pfam" id="PF01557"/>
    </source>
</evidence>
<sequence length="687" mass="75492">MSTSSLAIFLFALSCVYAQYPFGRGGCGGCPTPLCQPRMPCAAPMPMPMPMPVCPPPPPCPAQFCPPPPICPPPPPPPMPCPPPPPPMPRPSCPCMQQRPFYPSYVPQYYPQPMYQQPMPMPMGGGCSGGAVVPAVRIPAQNDCCCGCSSPCKYKSVRRAAFAAKTVDPSCNSSELKNIILDNIIEDASESKRTIQKIAEEQLGHEVNVICGTGEFSYIAHTDTFWSLSSSRPWPVRTRLLFCLPPLQSTQSLRFQRRTGSVAWQTVVIMKSFIDVAPTSDFPIQNLPYGIFSTQPDGPRHIGVAIGDQILNLAEIADLFDGPELKAHQDVFKKCTLNAFMALPRPAWLEARAKIQQLLCENCTVLRDNADLRKRAFVAQSAATMHLPAQIGDYTDFYSSIYHATNVGIMFRGKENALMPNWKWLPVGYHGRASSVVVSGTDLKRPVGQTKAPDAEVPSFGPSKLMDFELEMAFFVGGPENTLGTRVPIEKAEDRIFGVVLMNDWSARDIQAWEYVPLGPFLAKSFSTTISPWIVSIEALRPYFVENPAQDPTPPEYLRHSDPFTLDINLAVTIRPEGDTEDHVVCKTNFKHLYWTLKQQLAHHTVNGCNLRAGDLLGSGTVSGPEEGAYGSMLELSWRGAKEVPVGSEVRKFLKDGDEVNLSGVCDKNGVRIGFGECRGRIRPADI</sequence>
<dbReference type="EC" id="3.7.1.2" evidence="6"/>
<feature type="domain" description="Ground-like" evidence="21">
    <location>
        <begin position="168"/>
        <end position="225"/>
    </location>
</feature>
<dbReference type="InterPro" id="IPR036462">
    <property type="entry name" value="Fumarylacetoacetase_N_sf"/>
</dbReference>
<evidence type="ECO:0000259" key="22">
    <source>
        <dbReference type="Pfam" id="PF09298"/>
    </source>
</evidence>